<organism evidence="1">
    <name type="scientific">Tanacetum cinerariifolium</name>
    <name type="common">Dalmatian daisy</name>
    <name type="synonym">Chrysanthemum cinerariifolium</name>
    <dbReference type="NCBI Taxonomy" id="118510"/>
    <lineage>
        <taxon>Eukaryota</taxon>
        <taxon>Viridiplantae</taxon>
        <taxon>Streptophyta</taxon>
        <taxon>Embryophyta</taxon>
        <taxon>Tracheophyta</taxon>
        <taxon>Spermatophyta</taxon>
        <taxon>Magnoliopsida</taxon>
        <taxon>eudicotyledons</taxon>
        <taxon>Gunneridae</taxon>
        <taxon>Pentapetalae</taxon>
        <taxon>asterids</taxon>
        <taxon>campanulids</taxon>
        <taxon>Asterales</taxon>
        <taxon>Asteraceae</taxon>
        <taxon>Asteroideae</taxon>
        <taxon>Anthemideae</taxon>
        <taxon>Anthemidinae</taxon>
        <taxon>Tanacetum</taxon>
    </lineage>
</organism>
<comment type="caution">
    <text evidence="1">The sequence shown here is derived from an EMBL/GenBank/DDBJ whole genome shotgun (WGS) entry which is preliminary data.</text>
</comment>
<name>A0A6L2MW38_TANCI</name>
<dbReference type="InterPro" id="IPR012340">
    <property type="entry name" value="NA-bd_OB-fold"/>
</dbReference>
<evidence type="ECO:0000313" key="1">
    <source>
        <dbReference type="EMBL" id="GEU78216.1"/>
    </source>
</evidence>
<dbReference type="AlphaFoldDB" id="A0A6L2MW38"/>
<proteinExistence type="predicted"/>
<keyword evidence="1" id="KW-0238">DNA-binding</keyword>
<sequence>MPSIIVGTIIAIQEEERWWYIGCWTCRKKVINESEFVDLETDTNNKSKCRPDEWRYTKCNVVTTSIKTHSSTGWQWHHLIDLADAEESFPIEILALIDDPEIIDSPIVSATPNKPRNEATSAKLPAITPLRTPYLPMLSKVLLLVPLRRRKIVNAHQLKIQTSNVQILKGNLWISKKLKI</sequence>
<dbReference type="GO" id="GO:0003677">
    <property type="term" value="F:DNA binding"/>
    <property type="evidence" value="ECO:0007669"/>
    <property type="project" value="UniProtKB-KW"/>
</dbReference>
<reference evidence="1" key="1">
    <citation type="journal article" date="2019" name="Sci. Rep.">
        <title>Draft genome of Tanacetum cinerariifolium, the natural source of mosquito coil.</title>
        <authorList>
            <person name="Yamashiro T."/>
            <person name="Shiraishi A."/>
            <person name="Satake H."/>
            <person name="Nakayama K."/>
        </authorList>
    </citation>
    <scope>NUCLEOTIDE SEQUENCE</scope>
</reference>
<accession>A0A6L2MW38</accession>
<dbReference type="Gene3D" id="2.40.50.140">
    <property type="entry name" value="Nucleic acid-binding proteins"/>
    <property type="match status" value="1"/>
</dbReference>
<protein>
    <submittedName>
        <fullName evidence="1">Replication protein A 70 kDa DNA-binding subunit B</fullName>
    </submittedName>
</protein>
<gene>
    <name evidence="1" type="ORF">Tci_050194</name>
</gene>
<dbReference type="EMBL" id="BKCJ010007628">
    <property type="protein sequence ID" value="GEU78216.1"/>
    <property type="molecule type" value="Genomic_DNA"/>
</dbReference>